<evidence type="ECO:0000313" key="1">
    <source>
        <dbReference type="EMBL" id="AOM81629.1"/>
    </source>
</evidence>
<dbReference type="InterPro" id="IPR012441">
    <property type="entry name" value="DUF1643"/>
</dbReference>
<accession>A0A1D7QRK2</accession>
<reference evidence="1 2" key="1">
    <citation type="submission" date="2015-08" db="EMBL/GenBank/DDBJ databases">
        <title>The complete genome sequence of Bacillus beveridgei MLTeJB.</title>
        <authorList>
            <person name="Hanson T.E."/>
            <person name="Mesa C."/>
            <person name="Basesman S.M."/>
            <person name="Oremland R.S."/>
        </authorList>
    </citation>
    <scope>NUCLEOTIDE SEQUENCE [LARGE SCALE GENOMIC DNA]</scope>
    <source>
        <strain evidence="1 2">MLTeJB</strain>
    </source>
</reference>
<protein>
    <submittedName>
        <fullName evidence="1">Uncharacterized protein</fullName>
    </submittedName>
</protein>
<gene>
    <name evidence="1" type="ORF">BBEV_0235</name>
</gene>
<dbReference type="AlphaFoldDB" id="A0A1D7QRK2"/>
<dbReference type="Proteomes" id="UP000094463">
    <property type="component" value="Chromosome"/>
</dbReference>
<proteinExistence type="predicted"/>
<dbReference type="Pfam" id="PF07799">
    <property type="entry name" value="DUF1643"/>
    <property type="match status" value="1"/>
</dbReference>
<dbReference type="EMBL" id="CP012502">
    <property type="protein sequence ID" value="AOM81629.1"/>
    <property type="molecule type" value="Genomic_DNA"/>
</dbReference>
<dbReference type="KEGG" id="bbev:BBEV_0235"/>
<keyword evidence="2" id="KW-1185">Reference proteome</keyword>
<organism evidence="1 2">
    <name type="scientific">Salisediminibacterium beveridgei</name>
    <dbReference type="NCBI Taxonomy" id="632773"/>
    <lineage>
        <taxon>Bacteria</taxon>
        <taxon>Bacillati</taxon>
        <taxon>Bacillota</taxon>
        <taxon>Bacilli</taxon>
        <taxon>Bacillales</taxon>
        <taxon>Bacillaceae</taxon>
        <taxon>Salisediminibacterium</taxon>
    </lineage>
</organism>
<sequence length="94" mass="10158">MPVAAAFLMNPSYADAIRGDGNVDFLTGYLLELSYGGVIVINTSAIIKSSNATKGDFPESDPENEAVIRKISEPDPHSTRLVTGCCPDYSHFFM</sequence>
<name>A0A1D7QRK2_9BACI</name>
<evidence type="ECO:0000313" key="2">
    <source>
        <dbReference type="Proteomes" id="UP000094463"/>
    </source>
</evidence>